<dbReference type="Pfam" id="PF10175">
    <property type="entry name" value="MPP6"/>
    <property type="match status" value="1"/>
</dbReference>
<dbReference type="Proteomes" id="UP000682892">
    <property type="component" value="Chromosome 3"/>
</dbReference>
<evidence type="ECO:0000313" key="2">
    <source>
        <dbReference type="EMBL" id="EAT43764.1"/>
    </source>
</evidence>
<dbReference type="InterPro" id="IPR019324">
    <property type="entry name" value="MPP6"/>
</dbReference>
<dbReference type="PANTHER" id="PTHR13582:SF0">
    <property type="entry name" value="M-PHASE PHOSPHOPROTEIN 6"/>
    <property type="match status" value="1"/>
</dbReference>
<reference evidence="2" key="3">
    <citation type="submission" date="2012-09" db="EMBL/GenBank/DDBJ databases">
        <authorList>
            <consortium name="VectorBase"/>
        </authorList>
    </citation>
    <scope>NUCLEOTIDE SEQUENCE</scope>
    <source>
        <strain evidence="2">Liverpool</strain>
    </source>
</reference>
<accession>A0A1S4F8P8</accession>
<reference evidence="2" key="1">
    <citation type="submission" date="2005-10" db="EMBL/GenBank/DDBJ databases">
        <authorList>
            <person name="Loftus B.J."/>
            <person name="Nene V.M."/>
            <person name="Hannick L.I."/>
            <person name="Bidwell S."/>
            <person name="Haas B."/>
            <person name="Amedeo P."/>
            <person name="Orvis J."/>
            <person name="Wortman J.R."/>
            <person name="White O.R."/>
            <person name="Salzberg S."/>
            <person name="Shumway M."/>
            <person name="Koo H."/>
            <person name="Zhao Y."/>
            <person name="Holmes M."/>
            <person name="Miller J."/>
            <person name="Schatz M."/>
            <person name="Pop M."/>
            <person name="Pai G."/>
            <person name="Utterback T."/>
            <person name="Rogers Y.-H."/>
            <person name="Kravitz S."/>
            <person name="Fraser C.M."/>
        </authorList>
    </citation>
    <scope>NUCLEOTIDE SEQUENCE</scope>
    <source>
        <strain evidence="2">Liverpool</strain>
    </source>
</reference>
<dbReference type="CTD" id="35382"/>
<protein>
    <submittedName>
        <fullName evidence="2">AAEL004813-PA</fullName>
    </submittedName>
</protein>
<dbReference type="EMBL" id="CH477316">
    <property type="protein sequence ID" value="EAT43764.1"/>
    <property type="molecule type" value="Genomic_DNA"/>
</dbReference>
<gene>
    <name evidence="2" type="ORF">AaeL_AAEL004813</name>
</gene>
<organism evidence="2 3">
    <name type="scientific">Aedes aegypti</name>
    <name type="common">Yellowfever mosquito</name>
    <name type="synonym">Culex aegypti</name>
    <dbReference type="NCBI Taxonomy" id="7159"/>
    <lineage>
        <taxon>Eukaryota</taxon>
        <taxon>Metazoa</taxon>
        <taxon>Ecdysozoa</taxon>
        <taxon>Arthropoda</taxon>
        <taxon>Hexapoda</taxon>
        <taxon>Insecta</taxon>
        <taxon>Pterygota</taxon>
        <taxon>Neoptera</taxon>
        <taxon>Endopterygota</taxon>
        <taxon>Diptera</taxon>
        <taxon>Nematocera</taxon>
        <taxon>Culicoidea</taxon>
        <taxon>Culicidae</taxon>
        <taxon>Culicinae</taxon>
        <taxon>Aedini</taxon>
        <taxon>Aedes</taxon>
        <taxon>Stegomyia</taxon>
    </lineage>
</organism>
<dbReference type="PANTHER" id="PTHR13582">
    <property type="entry name" value="M-PHASE PHOSPHOPROTEIN 6"/>
    <property type="match status" value="1"/>
</dbReference>
<dbReference type="HOGENOM" id="CLU_139852_0_0_1"/>
<name>A0A1S4F8P8_AEDAE</name>
<proteinExistence type="predicted"/>
<dbReference type="OrthoDB" id="20403at2759"/>
<evidence type="ECO:0000256" key="1">
    <source>
        <dbReference type="SAM" id="MobiDB-lite"/>
    </source>
</evidence>
<dbReference type="OMA" id="GSMKKKF"/>
<feature type="region of interest" description="Disordered" evidence="1">
    <location>
        <begin position="133"/>
        <end position="160"/>
    </location>
</feature>
<feature type="compositionally biased region" description="Basic and acidic residues" evidence="1">
    <location>
        <begin position="150"/>
        <end position="160"/>
    </location>
</feature>
<sequence>MSNKMNKVKLSKGILEMKFMSRTREKLEKEKDDAEGRALYSNEFTDKMLHESSKYIIETSYVPCEDLIEGRISYGGMNPEIERLIELEKNKDLAEQVERERAEAAERQKMRMDVPDAEMAQFYTSVMKSMKKKYEKGGKRQSSILPLNIKRMEKPRDDDD</sequence>
<dbReference type="KEGG" id="aag:5565505"/>
<dbReference type="GO" id="GO:0000460">
    <property type="term" value="P:maturation of 5.8S rRNA"/>
    <property type="evidence" value="ECO:0007669"/>
    <property type="project" value="TreeGrafter"/>
</dbReference>
<evidence type="ECO:0000313" key="3">
    <source>
        <dbReference type="Proteomes" id="UP000682892"/>
    </source>
</evidence>
<reference evidence="2" key="2">
    <citation type="journal article" date="2007" name="Science">
        <title>Genome sequence of Aedes aegypti, a major arbovirus vector.</title>
        <authorList>
            <person name="Nene V."/>
            <person name="Wortman J.R."/>
            <person name="Lawson D."/>
            <person name="Haas B."/>
            <person name="Kodira C."/>
            <person name="Tu Z.J."/>
            <person name="Loftus B."/>
            <person name="Xi Z."/>
            <person name="Megy K."/>
            <person name="Grabherr M."/>
            <person name="Ren Q."/>
            <person name="Zdobnov E.M."/>
            <person name="Lobo N.F."/>
            <person name="Campbell K.S."/>
            <person name="Brown S.E."/>
            <person name="Bonaldo M.F."/>
            <person name="Zhu J."/>
            <person name="Sinkins S.P."/>
            <person name="Hogenkamp D.G."/>
            <person name="Amedeo P."/>
            <person name="Arensburger P."/>
            <person name="Atkinson P.W."/>
            <person name="Bidwell S."/>
            <person name="Biedler J."/>
            <person name="Birney E."/>
            <person name="Bruggner R.V."/>
            <person name="Costas J."/>
            <person name="Coy M.R."/>
            <person name="Crabtree J."/>
            <person name="Crawford M."/>
            <person name="Debruyn B."/>
            <person name="Decaprio D."/>
            <person name="Eiglmeier K."/>
            <person name="Eisenstadt E."/>
            <person name="El-Dorry H."/>
            <person name="Gelbart W.M."/>
            <person name="Gomes S.L."/>
            <person name="Hammond M."/>
            <person name="Hannick L.I."/>
            <person name="Hogan J.R."/>
            <person name="Holmes M.H."/>
            <person name="Jaffe D."/>
            <person name="Johnston J.S."/>
            <person name="Kennedy R.C."/>
            <person name="Koo H."/>
            <person name="Kravitz S."/>
            <person name="Kriventseva E.V."/>
            <person name="Kulp D."/>
            <person name="Labutti K."/>
            <person name="Lee E."/>
            <person name="Li S."/>
            <person name="Lovin D.D."/>
            <person name="Mao C."/>
            <person name="Mauceli E."/>
            <person name="Menck C.F."/>
            <person name="Miller J.R."/>
            <person name="Montgomery P."/>
            <person name="Mori A."/>
            <person name="Nascimento A.L."/>
            <person name="Naveira H.F."/>
            <person name="Nusbaum C."/>
            <person name="O'leary S."/>
            <person name="Orvis J."/>
            <person name="Pertea M."/>
            <person name="Quesneville H."/>
            <person name="Reidenbach K.R."/>
            <person name="Rogers Y.H."/>
            <person name="Roth C.W."/>
            <person name="Schneider J.R."/>
            <person name="Schatz M."/>
            <person name="Shumway M."/>
            <person name="Stanke M."/>
            <person name="Stinson E.O."/>
            <person name="Tubio J.M."/>
            <person name="Vanzee J.P."/>
            <person name="Verjovski-Almeida S."/>
            <person name="Werner D."/>
            <person name="White O."/>
            <person name="Wyder S."/>
            <person name="Zeng Q."/>
            <person name="Zhao Q."/>
            <person name="Zhao Y."/>
            <person name="Hill C.A."/>
            <person name="Raikhel A.S."/>
            <person name="Soares M.B."/>
            <person name="Knudson D.L."/>
            <person name="Lee N.H."/>
            <person name="Galagan J."/>
            <person name="Salzberg S.L."/>
            <person name="Paulsen I.T."/>
            <person name="Dimopoulos G."/>
            <person name="Collins F.H."/>
            <person name="Birren B."/>
            <person name="Fraser-Liggett C.M."/>
            <person name="Severson D.W."/>
        </authorList>
    </citation>
    <scope>NUCLEOTIDE SEQUENCE [LARGE SCALE GENOMIC DNA]</scope>
    <source>
        <strain evidence="2">Liverpool</strain>
    </source>
</reference>
<dbReference type="AlphaFoldDB" id="A0A1S4F8P8"/>